<dbReference type="WBParaSite" id="RSKR_0001060500.1">
    <property type="protein sequence ID" value="RSKR_0001060500.1"/>
    <property type="gene ID" value="RSKR_0001060500"/>
</dbReference>
<organism evidence="1 2">
    <name type="scientific">Rhabditophanes sp. KR3021</name>
    <dbReference type="NCBI Taxonomy" id="114890"/>
    <lineage>
        <taxon>Eukaryota</taxon>
        <taxon>Metazoa</taxon>
        <taxon>Ecdysozoa</taxon>
        <taxon>Nematoda</taxon>
        <taxon>Chromadorea</taxon>
        <taxon>Rhabditida</taxon>
        <taxon>Tylenchina</taxon>
        <taxon>Panagrolaimomorpha</taxon>
        <taxon>Strongyloidoidea</taxon>
        <taxon>Alloionematidae</taxon>
        <taxon>Rhabditophanes</taxon>
    </lineage>
</organism>
<reference evidence="2" key="1">
    <citation type="submission" date="2016-11" db="UniProtKB">
        <authorList>
            <consortium name="WormBaseParasite"/>
        </authorList>
    </citation>
    <scope>IDENTIFICATION</scope>
    <source>
        <strain evidence="2">KR3021</strain>
    </source>
</reference>
<accession>A0AC35UE58</accession>
<dbReference type="Proteomes" id="UP000095286">
    <property type="component" value="Unplaced"/>
</dbReference>
<name>A0AC35UE58_9BILA</name>
<protein>
    <submittedName>
        <fullName evidence="2">Signal peptidase complex subunit 2</fullName>
    </submittedName>
</protein>
<sequence>MVAEENLLTSNVVEKEVEKAPEPIKVMKWDSPTVRIALSDVGRKVLMAKDNWNESQRVADIKILISLVAVIFSGYCCYYDYIHPFPESRMVITVCATSYFVFITILTAYTYFIENNLFYQGAEKITTFSGKGKKEEKMKYWKFSSEMGKYDDKFTIVAEYHDGKRSGTLRVTKSIGCYITEDGQIIEKLVADQIDQLIDDSHRSN</sequence>
<evidence type="ECO:0000313" key="1">
    <source>
        <dbReference type="Proteomes" id="UP000095286"/>
    </source>
</evidence>
<evidence type="ECO:0000313" key="2">
    <source>
        <dbReference type="WBParaSite" id="RSKR_0001060500.1"/>
    </source>
</evidence>
<proteinExistence type="predicted"/>